<proteinExistence type="inferred from homology"/>
<feature type="compositionally biased region" description="Acidic residues" evidence="4">
    <location>
        <begin position="318"/>
        <end position="329"/>
    </location>
</feature>
<feature type="compositionally biased region" description="Low complexity" evidence="4">
    <location>
        <begin position="77"/>
        <end position="87"/>
    </location>
</feature>
<name>A0A9P8I638_9PEZI</name>
<evidence type="ECO:0000259" key="5">
    <source>
        <dbReference type="Pfam" id="PF04003"/>
    </source>
</evidence>
<keyword evidence="7" id="KW-1185">Reference proteome</keyword>
<dbReference type="EMBL" id="JAGHQL010000025">
    <property type="protein sequence ID" value="KAH0543932.1"/>
    <property type="molecule type" value="Genomic_DNA"/>
</dbReference>
<dbReference type="GO" id="GO:0000462">
    <property type="term" value="P:maturation of SSU-rRNA from tricistronic rRNA transcript (SSU-rRNA, 5.8S rRNA, LSU-rRNA)"/>
    <property type="evidence" value="ECO:0007669"/>
    <property type="project" value="TreeGrafter"/>
</dbReference>
<dbReference type="PANTHER" id="PTHR44267">
    <property type="entry name" value="WD REPEAT-CONTAINING PROTEIN 43"/>
    <property type="match status" value="1"/>
</dbReference>
<evidence type="ECO:0000256" key="4">
    <source>
        <dbReference type="SAM" id="MobiDB-lite"/>
    </source>
</evidence>
<feature type="region of interest" description="Disordered" evidence="4">
    <location>
        <begin position="318"/>
        <end position="457"/>
    </location>
</feature>
<dbReference type="InterPro" id="IPR052414">
    <property type="entry name" value="U3_snoRNA-assoc_WDR"/>
</dbReference>
<evidence type="ECO:0000256" key="1">
    <source>
        <dbReference type="ARBA" id="ARBA00004123"/>
    </source>
</evidence>
<evidence type="ECO:0000256" key="3">
    <source>
        <dbReference type="ARBA" id="ARBA00038335"/>
    </source>
</evidence>
<feature type="compositionally biased region" description="Basic and acidic residues" evidence="4">
    <location>
        <begin position="95"/>
        <end position="113"/>
    </location>
</feature>
<comment type="similarity">
    <text evidence="3">Belongs to the UTP5 family.</text>
</comment>
<feature type="domain" description="Small-subunit processome Utp12" evidence="5">
    <location>
        <begin position="183"/>
        <end position="286"/>
    </location>
</feature>
<dbReference type="Proteomes" id="UP000698800">
    <property type="component" value="Unassembled WGS sequence"/>
</dbReference>
<comment type="subcellular location">
    <subcellularLocation>
        <location evidence="1">Nucleus</location>
    </subcellularLocation>
</comment>
<dbReference type="OrthoDB" id="30195at2759"/>
<dbReference type="Pfam" id="PF04003">
    <property type="entry name" value="Utp12"/>
    <property type="match status" value="1"/>
</dbReference>
<evidence type="ECO:0000313" key="6">
    <source>
        <dbReference type="EMBL" id="KAH0543932.1"/>
    </source>
</evidence>
<comment type="caution">
    <text evidence="6">The sequence shown here is derived from an EMBL/GenBank/DDBJ whole genome shotgun (WGS) entry which is preliminary data.</text>
</comment>
<feature type="compositionally biased region" description="Polar residues" evidence="4">
    <location>
        <begin position="1"/>
        <end position="14"/>
    </location>
</feature>
<sequence length="457" mass="48785">MRGTATTVKWQNGGFSVGGQKESAKGKTLGLTKAPTLNGVKDVGRAEVGDARAVVVNGADSEHLNVRLEGEEDHVFSGDSGTSSEADGSSESEDDGGHDRQVTRQEDKDHEMADESAEEGAEPSFGDLIQAQISQPIEVEAALADRDTRDNPREALKLSKPRSLGALDSLSLGTVMSQAIRTNDVTLLESCLHATDLGTIRSTIERLDSKLAAILLSKLAERLHRRPGRAGSLMVWVQWTLVSHGGYLASQPNSMKQLESLNKVIAERANALQPLLALKGKLDMLAAQSQLRRGMQSAAAAAQARDDEEEEGVIYVEGQEEDDDSEDQADAMAQTNTKQNHARAKTRDTTNLISSSSSNSDFDESDMPTTAANGALPLSDDESTSSSLIDDEASETDASSEEEEDDDAEVDHDDDDDGDENENEGGGNGNEDSEDAVQPPPAKRHAGMRGGGLFGRR</sequence>
<organism evidence="6 7">
    <name type="scientific">Glutinoglossum americanum</name>
    <dbReference type="NCBI Taxonomy" id="1670608"/>
    <lineage>
        <taxon>Eukaryota</taxon>
        <taxon>Fungi</taxon>
        <taxon>Dikarya</taxon>
        <taxon>Ascomycota</taxon>
        <taxon>Pezizomycotina</taxon>
        <taxon>Geoglossomycetes</taxon>
        <taxon>Geoglossales</taxon>
        <taxon>Geoglossaceae</taxon>
        <taxon>Glutinoglossum</taxon>
    </lineage>
</organism>
<dbReference type="InterPro" id="IPR007148">
    <property type="entry name" value="SSU_processome_Utp12"/>
</dbReference>
<dbReference type="PANTHER" id="PTHR44267:SF1">
    <property type="entry name" value="WD REPEAT-CONTAINING PROTEIN 43"/>
    <property type="match status" value="1"/>
</dbReference>
<keyword evidence="2" id="KW-0539">Nucleus</keyword>
<accession>A0A9P8I638</accession>
<feature type="compositionally biased region" description="Acidic residues" evidence="4">
    <location>
        <begin position="379"/>
        <end position="423"/>
    </location>
</feature>
<feature type="compositionally biased region" description="Gly residues" evidence="4">
    <location>
        <begin position="448"/>
        <end position="457"/>
    </location>
</feature>
<feature type="region of interest" description="Disordered" evidence="4">
    <location>
        <begin position="68"/>
        <end position="123"/>
    </location>
</feature>
<protein>
    <recommendedName>
        <fullName evidence="5">Small-subunit processome Utp12 domain-containing protein</fullName>
    </recommendedName>
</protein>
<reference evidence="6" key="1">
    <citation type="submission" date="2021-03" db="EMBL/GenBank/DDBJ databases">
        <title>Comparative genomics and phylogenomic investigation of the class Geoglossomycetes provide insights into ecological specialization and systematics.</title>
        <authorList>
            <person name="Melie T."/>
            <person name="Pirro S."/>
            <person name="Miller A.N."/>
            <person name="Quandt A."/>
        </authorList>
    </citation>
    <scope>NUCLEOTIDE SEQUENCE</scope>
    <source>
        <strain evidence="6">GBOQ0MN5Z8</strain>
    </source>
</reference>
<dbReference type="AlphaFoldDB" id="A0A9P8I638"/>
<dbReference type="GO" id="GO:0005730">
    <property type="term" value="C:nucleolus"/>
    <property type="evidence" value="ECO:0007669"/>
    <property type="project" value="TreeGrafter"/>
</dbReference>
<feature type="region of interest" description="Disordered" evidence="4">
    <location>
        <begin position="1"/>
        <end position="29"/>
    </location>
</feature>
<evidence type="ECO:0000313" key="7">
    <source>
        <dbReference type="Proteomes" id="UP000698800"/>
    </source>
</evidence>
<gene>
    <name evidence="6" type="ORF">FGG08_001833</name>
</gene>
<evidence type="ECO:0000256" key="2">
    <source>
        <dbReference type="ARBA" id="ARBA00023242"/>
    </source>
</evidence>